<name>A0ABT7PHI6_9BACT</name>
<dbReference type="Gene3D" id="1.10.1330.10">
    <property type="entry name" value="Dockerin domain"/>
    <property type="match status" value="1"/>
</dbReference>
<dbReference type="InterPro" id="IPR018511">
    <property type="entry name" value="Hemolysin-typ_Ca-bd_CS"/>
</dbReference>
<dbReference type="SMART" id="SM00710">
    <property type="entry name" value="PbH1"/>
    <property type="match status" value="41"/>
</dbReference>
<feature type="compositionally biased region" description="Acidic residues" evidence="5">
    <location>
        <begin position="2524"/>
        <end position="2535"/>
    </location>
</feature>
<gene>
    <name evidence="8" type="ORF">QTN89_10205</name>
</gene>
<dbReference type="InterPro" id="IPR015919">
    <property type="entry name" value="Cadherin-like_sf"/>
</dbReference>
<feature type="compositionally biased region" description="Acidic residues" evidence="5">
    <location>
        <begin position="2428"/>
        <end position="2438"/>
    </location>
</feature>
<dbReference type="Gene3D" id="2.60.40.60">
    <property type="entry name" value="Cadherins"/>
    <property type="match status" value="1"/>
</dbReference>
<evidence type="ECO:0000259" key="7">
    <source>
        <dbReference type="PROSITE" id="PS51766"/>
    </source>
</evidence>
<dbReference type="PROSITE" id="PS00330">
    <property type="entry name" value="HEMOLYSIN_CALCIUM"/>
    <property type="match status" value="16"/>
</dbReference>
<dbReference type="Pfam" id="PF05048">
    <property type="entry name" value="NosD"/>
    <property type="match status" value="1"/>
</dbReference>
<dbReference type="PANTHER" id="PTHR38340">
    <property type="entry name" value="S-LAYER PROTEIN"/>
    <property type="match status" value="1"/>
</dbReference>
<dbReference type="PROSITE" id="PS00018">
    <property type="entry name" value="EF_HAND_1"/>
    <property type="match status" value="1"/>
</dbReference>
<dbReference type="InterPro" id="IPR011050">
    <property type="entry name" value="Pectin_lyase_fold/virulence"/>
</dbReference>
<dbReference type="Pfam" id="PF00028">
    <property type="entry name" value="Cadherin"/>
    <property type="match status" value="1"/>
</dbReference>
<dbReference type="InterPro" id="IPR018247">
    <property type="entry name" value="EF_Hand_1_Ca_BS"/>
</dbReference>
<dbReference type="InterPro" id="IPR050557">
    <property type="entry name" value="RTX_toxin/Mannuronan_C5-epim"/>
</dbReference>
<feature type="region of interest" description="Disordered" evidence="5">
    <location>
        <begin position="2227"/>
        <end position="2360"/>
    </location>
</feature>
<comment type="caution">
    <text evidence="8">The sequence shown here is derived from an EMBL/GenBank/DDBJ whole genome shotgun (WGS) entry which is preliminary data.</text>
</comment>
<feature type="region of interest" description="Disordered" evidence="5">
    <location>
        <begin position="2586"/>
        <end position="2625"/>
    </location>
</feature>
<dbReference type="PROSITE" id="PS50268">
    <property type="entry name" value="CADHERIN_2"/>
    <property type="match status" value="1"/>
</dbReference>
<proteinExistence type="predicted"/>
<dbReference type="Proteomes" id="UP001239462">
    <property type="component" value="Unassembled WGS sequence"/>
</dbReference>
<feature type="compositionally biased region" description="Polar residues" evidence="5">
    <location>
        <begin position="2508"/>
        <end position="2517"/>
    </location>
</feature>
<sequence length="7713" mass="816830">MRRARNTKRRKNLSAHTGRRGLPKRRHLIEALEDRRVLANFSGLSGDIIEIRLSDHFDGIGDQLPGLADSNDATLFLPSQLGLPPLEQSRTFFVAPHIDSGTIVVDLMIDHLPETIEIDIQSGFSIDQPAAVTFGNQSLDALRVQQRLRSLGYVGPTGDEVPLSASFDTATKYSIGLFNAASTGNPLTPSSDIRRDLINSIDAPRWIELDVAAINTTADGVHVLPNLDGSDQTERFISSRWVQASSSQTSFIPFLADDAQTDNDVAQQDRLELRRGSLPYGGPVGGEEFDGDHHGGLELDFETPSTNDSTAPFFAYQTIDGIRYVSGSSDQLVFLESGTYVEAPAGTYPLDQAVQVEIPGDTENSLSAWNNRDVLSAIRDYLQDNASVGYDVGRIRNQFLTLLQSGINYQEPRYVDHITYNDPRTWISADGSEWNGDGLNGPVRFGLSNNGVFQVNLVPFVEASDVQPDSAVVLVDGLSQLTDVFDSIENSALFQTDIPLVQQDYGNFVPLAETLQHAIHAPLESYFASTTSPSTDEIIDLFKSSANAVDGVLFQVQPNSVTGGRYLHDEGNELRFGLTVTATQTHQDVPVDLGAAWEEANLHLHTPVLIDLEGRVTLDLSFGVGLSTGEEFFFDIDDLQTSVQASHQALDFDLNVGVLGTEVIGGTIDLQTSIEVQPNDALQDQRGRIDGATIQQGLTLEELFQFSTETSAEAQFPMSATLGDFSTSGTNPHISVVEEDAFDDVDSTIVYSDFDEIIHFRNLTATEVQEMLSSTLDWQSQWNDLLEEPQAVPFGWQLTTENLFDTPGALSTAIESKLISEGQPSFSTLQELVALLDSEIAHYGYDPSTGEFSIGFEFQVVGETFQNKLDLVTLPHDPLAGQPFPDHLQLPLIYPQTVTEGSFVARDEVAFEFGINVPASSGPTQPEHFYIDDSHIAGVVDLAAGSITMDGQYGFLDVLSNHGEGNSTFSVALDGINSRYHVDQSPPVVTAKVGGAASFELKDFRPADGAFIVDGDDTAYFTWSDFADLSTRDLDVPAEFLCYQHVGYTEIVQSLRAASDFISGAVSDLPSEGNIPLINGNFSDVHQFASDFDAAVTELENFPAQSIGKAEAKIQETLADLLGIAPSASESIEVDLSLSCEAIQIEIEIVDELINRVDAVSIDVGGYSLLGGDSHTNLTLVTDLVVGVDLSNPSNPRSYVDAASQVELELKSHAEALSGAMTLGPIGVTVSDGRVAIDADGLGSSEEPATFGFYVSGDAGDRFYAPSFVGNSIEFDHAGEAGTDLPLYYPDPSTPMGGVDEDDGSDPGDDLDDYPENHVVFVQTDLLDASTAELVEHPPVESLFADFSLLGALENGINQLLGLFGSKLGSQWSSFELPLVGNGLAQGNSFAAALTSTLASSVQNIESNAIAEVQQLLYNGFVGAGLTPKDISGPEDTPDGNSDYHDVVADNSDDFIQFDVQLVRSLSAFGANIPLDIGLPQLGFDIEGDIPLDAGLGFTWNLGFGVSEQDGFYLTHSDSTTPEFVADFGIEIPDAEINAQFGLLSLSVEDNDASPSNLGLETSLDFIDPTPGDHRITLSELRNSSSWDFSYDGGVSLNLHLASRFDTDYFPGFETDFVLELPIVSSDDTENDLRIQFQNATIDLGGVATTVVKPLVEQAELMLRPLDPLLDVILEPIPILSDFSALASSLGCHDIGDTVEIADAISCLSSVSPWFLLADTVISVRELLDNLRGSGGSLHYHLGDLDLTESTDPRRQSFSVDRALETLESIDVAAALDSLEATGLAANSLDAIKESFHTVQDRGRGLYYPILENPASAFGLLFNKDVDLAVYDLPRFEGSGNLPGGRFTIYPNFDVDLKGDYEYLFDVDLAYDTRGLREIIDSGRPADLLNGLYLTDFDDSGNDKIEVELGFSYKIRGGYGVDFANIVELVDASASGRLRTLDSDGTPGTLKLDLRDIDEDGKVRFNEMASLLGLANGDPTGLFDLSGRLVGELVASVWAGFEVQIFAGHETKEVCFATYCKDVPDLSRPKYRTVKETFYENEWEFLHQVILDLDDLNVGGLENSPTLAELDDGTLWLNVGDRASLRSDDATDSSESYQIKQTSTELIVEAYGVSQSFPLGDVSLIRADFGLGEDSLLVDQSVSIGGVFSGGEKADSLIYRGSSNVVLYGDGGDDRLEGSDGGDTIRGGTGSDTILGGAGNDTIYGESGNDKIAGGLGNDKLYGGADNDQIAGDAGDDTIEGNSGRDQISGGGGDDVIDGGDDNDRLFGDSGLDTIDGGAGDDLIDGGDDADTIHGGADDDNLLGGSGTAPDTIDGGTGNDSIRGGGGDDVLRGGDGDDRLFGEEGDDRLEGQSGDDSLYGEQGNDVLLGGIGSDILSGGSGNDNISGGDGVDTGIGGDGDDVLHGDDDADVLSGGGGNDQLFGGAGDDVLDGGDDNDAIEGGLGDDVIDGARGNDELDGGGGNDILFGGSGNDIIHGDSGDDWIRGSLGDDEVTGGDGNDLIEGGSGNDSLQGNAGQDTIFGDGGDDVLSGDDDNDIVRGGSGDDTIDGGRGNDELSGESGSDTIFGGEGIDQIKGGPHDDLLFGGADDDDILGETGDDRIQAGTGNDTVDGGTGDDLIGGGSGNDQLLGNVGNDRIDAGDGDDFVGGGRGDDIAEGGAGDDTIEGGDGDDRILGDPGSDLLSGGDGHDYIDGGSGVDTIAGEAGDDTIDAGPSVGDTLLGGDGDDTLIGSDLGSEIDPDFADDQRFGDYIDAGAGNDLIRSFGGADYILGGEGNDQINAGSGADFVLGGMGNDTIDVGAGTGDQADGEAGEDTIYGSVFGSDRLRGGMGDDRLFGYGGADQLWGGPGNDWLNGGTGVDLLAGEEDNDELHGGGGAGDQLLGGEGNDVLYGSEDGADIASGGPGKDAIFGYGGNDQLRGDEGDDQIWGGDGDDFIEGGPGTDTILGQSHHDQLYGHTADGAGDDAAVDYLYGDFGIGTISLSAPVYRGVPGRDQLFGGGGNDILFGEEEDDAIDAGNSSGDTINFGDGESIDPSAYLPPTATDAPAVAPAIPDTSHAASLPDGATEPGIWNGVDGSASADGVSGRVGIASGSVIAVDGTARYVAWNDDRSGVFQIYVAKHDTNTGWIELDGSAGLGGISNSETSSTEPSIVIDTLGNPIVAWTERSNDDSWVRAMTWDSNSETWLPLSSMDSGLVSTGNRASAPQVISTPNGPLIAYIDEVTGIRDLTAMRYNGATKSWHGVDGSTNGFGVCLTQDVIDFSLAQNGDLIAVGFTREHAEGSQIHVKEFDGLNWNDLSTSESTGVSGSAIAATSSTVAYHDSDLYLAWSDALQEEDFGAEIFVRRYVNGQWEEAAPGAASGVGLSGERRPGLANASSPQLISRDNVLSLTWLEQSFADDEAHVVTTRFDGSVFQPMASPGTSIVSSHQGTLQSLATAAGDAGQLWITWSEFSGSTSVVRAITSGSEPIRTFVADAAQSVADILAAENLGPGDRIFVTVDQYDPIDVAQSDSGVEILAGGDIAIHASVTVSDVSTVTFQGFRFSGTLNVNSATNLTIRDSIFSGPTFQIRDGVGLRFLRNEINSLILLEGEGDGLTFSNNHISRPLRFVGNQNDVTIEHNTFSQGVLIASPVDGMMRHNHIAGTLDLQAAWTGAIRDNQISDSSVGVRYGADADLFGNRIENNSVGVVVSGGTRPFGSAGANWIVNNNVGVELDQTSVVMQQLDSNTIGVQGVGDVGLQERGNLISGSNIGVNVTGAIIGNELRQNEVAAQAHDNQWIRNNLFQDNSFHLEMKGAVSTRVHNNTFLGIGTVDLRSATREAELIGNLFGFGSKIEVNSGSETGYFADYNVLSEINYLGHQFDDVLDWRIDLGQFDQHSYGVTRISPTGVEPIHSISASVHTRQVSSSANQRRTSVAIDGGHPLVIWPEESVRQGGSGQLLLNPSFEDDLSEWTQSPTLNASIQTSSAFGGNRSLNVISSATGSLSQVIDLVGNGVDVGRLDASRIDAIASLRLRLGDGTEDSTTLRLEIEFRAADQSTIDTVLTSSSVTRDRWHIVGGRFRIPTQTRSIVYRIVSEGAAFAGQQEWIDDASLVVIDDQAGMNIGARSATTANVSNESNGPRLYLRSPDLYVDWNSDVPKTIRWDSFDIPDNEAIRIDVYQDTAGGPTLLTNIAAATGNDGEFSWTPATSGITEGTHGLRLQLSMVNDPIVFDRSLEVFSVPEGTNQFFVNDDQLIDDGFTSAVGDHRNTGRLASSPKPSVNSILDAYSIGAGDTLSIDTGHYSIFRPIIISNQSGVGDDEGFTLRGSLTGETSLTHAFSTTLAPVISLVDADYLVISDFVLFGGTYGVHSDSQSENNAISRLRVSNNAADGIYLGGTQSGRLSEIESFNNGGRGIWIAGGADSITSVVAGGNGDDGLRIDGAVSEVSHSLFHDNDGAGLYLQSPANSVVQANQVYRNAKVGIDVGQGDSSTLIGATDLAMGLGNLVFENGEEGISVYGGVRVVGNTVYGHGGTAGIEAWTDSVIRNNVLYDNRTGIDADVRVLVAENRIFNSSTGIRLEESAAQGNVIYSSSAGITSVGSRSSSILNNLIYDVSSAGINGGGSGVVIRNNTIDTNASGPAITLISADVSNNIIRATNGSALGALRTDYTFGSDFNLFSLGEDAFIGTWAGAARDSLDGWSQITGFDQNSIIADPMFVDPAGADGVIGASGPALGFDDDYHLQSLYGSFHSGALAPILDSETGLPIFAPGVLTLDTRQSPGIDRGDLAVSVADEPTNNGGVVNLGAFGGTIYASKSASEYLLVTQPGSSAVWPIGQSFDIEWRTSQVDGTVDVSLIPVGGGDPILIADGSPNNGILVFDVATDIPLGDYYVRVAGDGDSIGVSVGTVTIAGETNSYYVNLAADADLTDNQYTTAAGSEAADGLTPQTPAASIRQILNNYDLGDGDTIFVDTGVYEIDTEIAIDLDDSGVTISGPTDEDKTAVIDRGGSGTAFLLEAADDITLSHLAITRAEVGVSIEAIPGNSAYRNRIVSSEIYDNEYGILMQHGSLAVIGDVIIENNVIRNNSQAGVYHNSRSSNGIVVRGNQVYENRDGIHFTSYQSNWTLDVLITQNEVYSNTITGIRTHGSEVVVEDNRVYSHYRTSDTQFAGTGVILGGSIARENEVFQNYIGMSGGSLVEENSIFGNDIGLIGSGNATRNKIFGNLAGLMHGTNVTSNLFYNNQTVSIGVTNARLNAVGNTIFQPQGDAISISNTTGTSELRNNIISVGSGTAIQVDEISQSNFISDYNQFDLGDESTFAIWGDTTFTSQADWVYELGLDSHSIFTAPGFIDPDGTDDVLGGAIVNTELVTGGESPWTFSGLIPGRTYQLAVSVSNASNQWNILHHNVTDDDGNLATIQRSKFGGSDEFEADGYHWTWIGTFQAKTESLSLSSYFSRGSLPIDAVRLDELAIADAGDDDFHLAGNAPGIDRGDPTLVFDNEPLPNGARVNLGAYGNTDEATRSATQTLQVLSPTGFEKWETGSTNPVQFVGVGLPDDATASIDISVDLGQTWTEISNDLTLVTGQVNYFSWTIPDGLATDTPTAMLRIRSGSIQVASTPFAIVSEGSQYYVNVADDVDFSDNQYTSAAGDNSNSGKRPDAPMASLAALLRVYELHPGDTVYVDTGYYQLQSDILLGPQHSGVTITGPSDPAKQAVIERGNTLDSSDVFELFGTSDVTISHLTMTGAYNGIHLVENSGNTDTTIYSNSLHGNIYGITADRGNSDVSVVANQLDGNDNGMYIAAVPALVSENEVFHNDTGIHATDPGGGAAESMITVQNNEVFANQNYGIITDGARSLVIENRVYGNRQTGIRVEDGAQAIANDVFQNANGVMPLTDAMVQHNAIHGNTYGIWTNRTVRDYPQWNPAVIEQNTIFGNRFGIYLAPGGYSHQALIRSNLIYGSFDSAIEISKWRGHYNSQGGIFGNTIRHTGSDAINLNYGEIASIRFEDNIFSVSEGSVFSIASFVELSEFSSDYNLFDLSNGASIATWSGIDTTSLLDWRLLYGKGQHSLFADPQFVDVDGADNVLGLDVIPVEVIDNGDSGFSQEGDWTLVTADGYGDDYLAGHRSQSESATWTFDGLTPGKAYRLAVTFVPHESRAQYAISDDSGVLASVTYDQEHYGDDNVFNNGILHFYRDGFAWTQLGTYVPIGSQLVVSMTGLNIGAHQFFPTADAVRIDEIIPLQTIDDDFRLGSSSAGIDRANPLSGFFSEPNPNGARRNIGAYGNTDSATTSNIQTIRVNSPSGDEKLFAGNSYPIEFDSAGLTDTVTLELSTDMGVSWMEIATDVPVNTDGSGIYQWHIPESYSTVDITALIRARSGSAIETAMSPFQIVPARTAGENAFYINVADDTNFSDNQYTTASGDNRNSGRSPDRPMSSLESLLRVYDLEPGDVIYVDTGDYELLANLLISDNDSGVTITGPTEPDKSAVIRRGNGSEDAAVFEIVGASNVTLLNLGIADGYYGIWLPDNKGSSQLRFQDNEIFSNQYSGIQAASGNVGVTIIGNEVHENGTYGILAESEEMLIQGNRVLSNDWGVLASDTVEVRGNEVLNNVHFGIYLSDSSAIAIDNQVWGHRQGSSFAGGVGIYGVGTIVGNTTYDNDTGIVITSGAIAEDNRIYGNQTGLWGREWRESKIIGNAIYSNSQGIFFSGTGNYGAVVSNLIYANTNQAVLLDGFGRDYEGDNGLVTGNTIHQAVGNAVTITSSYDRDDRYDSKNIRFFNNIVTVENGAAFAIANDSLSGWQSDYNLISLGGGTSANYGTFGDVLASDLTAWQDATGMASHSQQADPLFVDRNGIDNQLGYINGVDYGQDDNWALYKGSPAIDAGDLLKATAIDYVGSDRRDDPGTVNMGAIDYAESAFVEVGYAAIGVSLNLGSSEFATVQYSLPFDFPYFGRVEASVNLSNQGLLQFGSDTNLSWTPNAHERLHSETMNRITAMWQDIHTGGAGDGVFVDESVADQVTFHWNATSRVDGADVRFAVTLHRSGDFGFHYGLTGGLAPVAGYAVDGAYTVSRIASSDGMTTGLDNKKLSFITTSGYIDLGAIEFRGDSDDVLPPLLVSATPDAITTGGQTSALIDSFQIQFSEEVNYFDARSFSAYELREAGINGMFGDADDTVFVLTPSFGLGESFVHLQLDRSVLHSAPSTTMELSLEGPLSTDDATQSNDSLQYYLPEGNYRFELHSDVTGSIHDASGLSFDGDGDGQPGGKFTQEFEVRFAPEFLTLDLTPSIFEGQNATLAGQFRDISGGAIHTLLIDWGDGAPVESISIEAGEQSFSIDHRYVDDSSSQPSGTFQVTATLLNDIGRQVTNTELSITVANFTPSIDSVVAPLSVAEFETFVLSGAITDLGTNDALTLAIDWGYGLVEHVELPAGINVFSVEHAYVDVDFQVEAIDQIISISVSDGNATSSDVNKTIELWTSNSPPRVNDQLFEITENSPGGTVVGQVLNADPDLVAPGQDTQAFSIVGGTGIGLFEIDPSGVIRSTGGSVLDYEHVTSYSLYVEATDGRGATDLALINIALQNQIEVVSATVDDGTAQRSVVRSLTIRFDADVTLSADAIEIETQSGETIAPIITTHNELGRTIATLTFAGDMVDASGALLDGRYSIRIQREKIESDSASVMASDFVDDFFRLLGDGDGDQDVDASDLARFSRTLNQYVGDEAFDPSYDFDGDGDVDAHDLARFRRQLMR</sequence>
<dbReference type="PROSITE" id="PS51766">
    <property type="entry name" value="DOCKERIN"/>
    <property type="match status" value="1"/>
</dbReference>
<dbReference type="Gene3D" id="2.160.20.10">
    <property type="entry name" value="Single-stranded right-handed beta-helix, Pectin lyase-like"/>
    <property type="match status" value="6"/>
</dbReference>
<dbReference type="Pfam" id="PF13229">
    <property type="entry name" value="Beta_helix"/>
    <property type="match status" value="5"/>
</dbReference>
<dbReference type="InterPro" id="IPR012334">
    <property type="entry name" value="Pectin_lyas_fold"/>
</dbReference>
<dbReference type="PANTHER" id="PTHR38340:SF1">
    <property type="entry name" value="S-LAYER PROTEIN"/>
    <property type="match status" value="1"/>
</dbReference>
<evidence type="ECO:0000256" key="2">
    <source>
        <dbReference type="ARBA" id="ARBA00004613"/>
    </source>
</evidence>
<dbReference type="PROSITE" id="PS00448">
    <property type="entry name" value="CLOS_CELLULOSOME_RPT"/>
    <property type="match status" value="1"/>
</dbReference>
<feature type="region of interest" description="Disordered" evidence="5">
    <location>
        <begin position="2483"/>
        <end position="2568"/>
    </location>
</feature>
<feature type="region of interest" description="Disordered" evidence="5">
    <location>
        <begin position="3017"/>
        <end position="3072"/>
    </location>
</feature>
<comment type="function">
    <text evidence="1">Converts beta-D-mannuronic acid (M) to alpha-L-guluronic acid (G), producing a polymer with gel-forming capacity, required for the formation of the cyst coat.</text>
</comment>
<feature type="compositionally biased region" description="Gly residues" evidence="5">
    <location>
        <begin position="2413"/>
        <end position="2426"/>
    </location>
</feature>
<evidence type="ECO:0000256" key="4">
    <source>
        <dbReference type="ARBA" id="ARBA00022525"/>
    </source>
</evidence>
<dbReference type="InterPro" id="IPR007742">
    <property type="entry name" value="NosD_dom"/>
</dbReference>
<keyword evidence="9" id="KW-1185">Reference proteome</keyword>
<dbReference type="SUPFAM" id="SSF63446">
    <property type="entry name" value="Type I dockerin domain"/>
    <property type="match status" value="1"/>
</dbReference>
<dbReference type="PRINTS" id="PR00313">
    <property type="entry name" value="CABNDNGRPT"/>
</dbReference>
<feature type="compositionally biased region" description="Low complexity" evidence="5">
    <location>
        <begin position="3038"/>
        <end position="3054"/>
    </location>
</feature>
<dbReference type="InterPro" id="IPR036439">
    <property type="entry name" value="Dockerin_dom_sf"/>
</dbReference>
<dbReference type="RefSeq" id="WP_289163324.1">
    <property type="nucleotide sequence ID" value="NZ_JASZZN010000006.1"/>
</dbReference>
<feature type="domain" description="Cadherin" evidence="6">
    <location>
        <begin position="7449"/>
        <end position="7555"/>
    </location>
</feature>
<dbReference type="EMBL" id="JASZZN010000006">
    <property type="protein sequence ID" value="MDM4015803.1"/>
    <property type="molecule type" value="Genomic_DNA"/>
</dbReference>
<feature type="compositionally biased region" description="Polar residues" evidence="5">
    <location>
        <begin position="6384"/>
        <end position="6399"/>
    </location>
</feature>
<evidence type="ECO:0000256" key="3">
    <source>
        <dbReference type="ARBA" id="ARBA00016512"/>
    </source>
</evidence>
<feature type="region of interest" description="Disordered" evidence="5">
    <location>
        <begin position="2173"/>
        <end position="2198"/>
    </location>
</feature>
<dbReference type="SUPFAM" id="SSF51126">
    <property type="entry name" value="Pectin lyase-like"/>
    <property type="match status" value="7"/>
</dbReference>
<dbReference type="Gene3D" id="2.150.10.10">
    <property type="entry name" value="Serralysin-like metalloprotease, C-terminal"/>
    <property type="match status" value="10"/>
</dbReference>
<dbReference type="InterPro" id="IPR001343">
    <property type="entry name" value="Hemolysn_Ca-bd"/>
</dbReference>
<dbReference type="InterPro" id="IPR016134">
    <property type="entry name" value="Dockerin_dom"/>
</dbReference>
<reference evidence="8 9" key="1">
    <citation type="submission" date="2023-06" db="EMBL/GenBank/DDBJ databases">
        <title>Roseiconus lacunae JC819 isolated from Gulf of Mannar region, Tamil Nadu.</title>
        <authorList>
            <person name="Pk S."/>
            <person name="Ch S."/>
            <person name="Ch V.R."/>
        </authorList>
    </citation>
    <scope>NUCLEOTIDE SEQUENCE [LARGE SCALE GENOMIC DNA]</scope>
    <source>
        <strain evidence="8 9">JC819</strain>
    </source>
</reference>
<dbReference type="InterPro" id="IPR039448">
    <property type="entry name" value="Beta_helix"/>
</dbReference>
<evidence type="ECO:0000313" key="9">
    <source>
        <dbReference type="Proteomes" id="UP001239462"/>
    </source>
</evidence>
<evidence type="ECO:0000259" key="6">
    <source>
        <dbReference type="PROSITE" id="PS50268"/>
    </source>
</evidence>
<dbReference type="SUPFAM" id="SSF51120">
    <property type="entry name" value="beta-Roll"/>
    <property type="match status" value="6"/>
</dbReference>
<accession>A0ABT7PHI6</accession>
<feature type="compositionally biased region" description="Gly residues" evidence="5">
    <location>
        <begin position="2612"/>
        <end position="2624"/>
    </location>
</feature>
<dbReference type="InterPro" id="IPR006626">
    <property type="entry name" value="PbH1"/>
</dbReference>
<evidence type="ECO:0000313" key="8">
    <source>
        <dbReference type="EMBL" id="MDM4015803.1"/>
    </source>
</evidence>
<organism evidence="8 9">
    <name type="scientific">Roseiconus lacunae</name>
    <dbReference type="NCBI Taxonomy" id="2605694"/>
    <lineage>
        <taxon>Bacteria</taxon>
        <taxon>Pseudomonadati</taxon>
        <taxon>Planctomycetota</taxon>
        <taxon>Planctomycetia</taxon>
        <taxon>Pirellulales</taxon>
        <taxon>Pirellulaceae</taxon>
        <taxon>Roseiconus</taxon>
    </lineage>
</organism>
<dbReference type="InterPro" id="IPR002105">
    <property type="entry name" value="Dockerin_1_rpt"/>
</dbReference>
<feature type="domain" description="Dockerin" evidence="7">
    <location>
        <begin position="7653"/>
        <end position="7713"/>
    </location>
</feature>
<dbReference type="InterPro" id="IPR002126">
    <property type="entry name" value="Cadherin-like_dom"/>
</dbReference>
<feature type="compositionally biased region" description="Gly residues" evidence="5">
    <location>
        <begin position="2387"/>
        <end position="2397"/>
    </location>
</feature>
<feature type="compositionally biased region" description="Gly residues" evidence="5">
    <location>
        <begin position="2315"/>
        <end position="2328"/>
    </location>
</feature>
<protein>
    <recommendedName>
        <fullName evidence="3">Probable pectate lyase C</fullName>
    </recommendedName>
</protein>
<feature type="region of interest" description="Disordered" evidence="5">
    <location>
        <begin position="2379"/>
        <end position="2447"/>
    </location>
</feature>
<evidence type="ECO:0000256" key="5">
    <source>
        <dbReference type="SAM" id="MobiDB-lite"/>
    </source>
</evidence>
<evidence type="ECO:0000256" key="1">
    <source>
        <dbReference type="ARBA" id="ARBA00002822"/>
    </source>
</evidence>
<dbReference type="Pfam" id="PF00353">
    <property type="entry name" value="HemolysinCabind"/>
    <property type="match status" value="17"/>
</dbReference>
<keyword evidence="4" id="KW-0964">Secreted</keyword>
<dbReference type="Gene3D" id="2.60.120.260">
    <property type="entry name" value="Galactose-binding domain-like"/>
    <property type="match status" value="1"/>
</dbReference>
<dbReference type="SUPFAM" id="SSF49313">
    <property type="entry name" value="Cadherin-like"/>
    <property type="match status" value="1"/>
</dbReference>
<feature type="region of interest" description="Disordered" evidence="5">
    <location>
        <begin position="6384"/>
        <end position="6405"/>
    </location>
</feature>
<feature type="compositionally biased region" description="Gly residues" evidence="5">
    <location>
        <begin position="2179"/>
        <end position="2190"/>
    </location>
</feature>
<dbReference type="CDD" id="cd11304">
    <property type="entry name" value="Cadherin_repeat"/>
    <property type="match status" value="1"/>
</dbReference>
<dbReference type="InterPro" id="IPR011049">
    <property type="entry name" value="Serralysin-like_metalloprot_C"/>
</dbReference>
<feature type="compositionally biased region" description="Basic and acidic residues" evidence="5">
    <location>
        <begin position="2329"/>
        <end position="2342"/>
    </location>
</feature>
<comment type="subcellular location">
    <subcellularLocation>
        <location evidence="2">Secreted</location>
    </subcellularLocation>
</comment>